<dbReference type="GO" id="GO:0004190">
    <property type="term" value="F:aspartic-type endopeptidase activity"/>
    <property type="evidence" value="ECO:0007669"/>
    <property type="project" value="UniProtKB-EC"/>
</dbReference>
<keyword evidence="5" id="KW-1185">Reference proteome</keyword>
<dbReference type="Gene3D" id="1.20.120.1220">
    <property type="match status" value="1"/>
</dbReference>
<comment type="similarity">
    <text evidence="1">Belongs to the peptidase A24 family.</text>
</comment>
<evidence type="ECO:0000259" key="3">
    <source>
        <dbReference type="Pfam" id="PF01478"/>
    </source>
</evidence>
<sequence>MNLALLLAVAGATAGVLGQALLAKLRRGATVHRGWCAPAVAALWALAGWRVEAGNLPWWWLPIPLVVAWFAVTLTVVDLKHRRLPDALTLAAYPATAVATTLAATQSGWQTLEGALLGGAALGMLYLAVHLLWPTAMGGGDVKLSGSQGAVLGAVGWPAVLVGTTLAAILTLIMNALAPRRHRARWRTGIPHGPALLAATYLIATFPAIQG</sequence>
<dbReference type="PANTHER" id="PTHR30487:SF0">
    <property type="entry name" value="PREPILIN LEADER PEPTIDASE_N-METHYLTRANSFERASE-RELATED"/>
    <property type="match status" value="1"/>
</dbReference>
<feature type="transmembrane region" description="Helical" evidence="2">
    <location>
        <begin position="156"/>
        <end position="178"/>
    </location>
</feature>
<keyword evidence="2" id="KW-0812">Transmembrane</keyword>
<gene>
    <name evidence="4" type="ORF">ACFPCV_28500</name>
</gene>
<dbReference type="EMBL" id="JBHSIS010000020">
    <property type="protein sequence ID" value="MFC4857455.1"/>
    <property type="molecule type" value="Genomic_DNA"/>
</dbReference>
<keyword evidence="2" id="KW-1133">Transmembrane helix</keyword>
<organism evidence="4 5">
    <name type="scientific">Actinophytocola glycyrrhizae</name>
    <dbReference type="NCBI Taxonomy" id="2044873"/>
    <lineage>
        <taxon>Bacteria</taxon>
        <taxon>Bacillati</taxon>
        <taxon>Actinomycetota</taxon>
        <taxon>Actinomycetes</taxon>
        <taxon>Pseudonocardiales</taxon>
        <taxon>Pseudonocardiaceae</taxon>
    </lineage>
</organism>
<evidence type="ECO:0000256" key="1">
    <source>
        <dbReference type="ARBA" id="ARBA00005801"/>
    </source>
</evidence>
<evidence type="ECO:0000313" key="5">
    <source>
        <dbReference type="Proteomes" id="UP001595859"/>
    </source>
</evidence>
<keyword evidence="4" id="KW-0378">Hydrolase</keyword>
<dbReference type="Proteomes" id="UP001595859">
    <property type="component" value="Unassembled WGS sequence"/>
</dbReference>
<dbReference type="InterPro" id="IPR050882">
    <property type="entry name" value="Prepilin_peptidase/N-MTase"/>
</dbReference>
<evidence type="ECO:0000313" key="4">
    <source>
        <dbReference type="EMBL" id="MFC4857455.1"/>
    </source>
</evidence>
<name>A0ABV9SAU2_9PSEU</name>
<feature type="transmembrane region" description="Helical" evidence="2">
    <location>
        <begin position="58"/>
        <end position="77"/>
    </location>
</feature>
<comment type="caution">
    <text evidence="4">The sequence shown here is derived from an EMBL/GenBank/DDBJ whole genome shotgun (WGS) entry which is preliminary data.</text>
</comment>
<feature type="transmembrane region" description="Helical" evidence="2">
    <location>
        <begin position="190"/>
        <end position="209"/>
    </location>
</feature>
<reference evidence="5" key="1">
    <citation type="journal article" date="2019" name="Int. J. Syst. Evol. Microbiol.">
        <title>The Global Catalogue of Microorganisms (GCM) 10K type strain sequencing project: providing services to taxonomists for standard genome sequencing and annotation.</title>
        <authorList>
            <consortium name="The Broad Institute Genomics Platform"/>
            <consortium name="The Broad Institute Genome Sequencing Center for Infectious Disease"/>
            <person name="Wu L."/>
            <person name="Ma J."/>
        </authorList>
    </citation>
    <scope>NUCLEOTIDE SEQUENCE [LARGE SCALE GENOMIC DNA]</scope>
    <source>
        <strain evidence="5">ZS-22-S1</strain>
    </source>
</reference>
<dbReference type="Pfam" id="PF01478">
    <property type="entry name" value="Peptidase_A24"/>
    <property type="match status" value="1"/>
</dbReference>
<feature type="domain" description="Prepilin type IV endopeptidase peptidase" evidence="3">
    <location>
        <begin position="65"/>
        <end position="171"/>
    </location>
</feature>
<dbReference type="InterPro" id="IPR000045">
    <property type="entry name" value="Prepilin_IV_endopep_pep"/>
</dbReference>
<evidence type="ECO:0000256" key="2">
    <source>
        <dbReference type="SAM" id="Phobius"/>
    </source>
</evidence>
<keyword evidence="2" id="KW-0472">Membrane</keyword>
<feature type="transmembrane region" description="Helical" evidence="2">
    <location>
        <begin position="115"/>
        <end position="136"/>
    </location>
</feature>
<dbReference type="EC" id="3.4.23.43" evidence="4"/>
<dbReference type="PANTHER" id="PTHR30487">
    <property type="entry name" value="TYPE 4 PREPILIN-LIKE PROTEINS LEADER PEPTIDE-PROCESSING ENZYME"/>
    <property type="match status" value="1"/>
</dbReference>
<dbReference type="RefSeq" id="WP_378059456.1">
    <property type="nucleotide sequence ID" value="NZ_JBHSIS010000020.1"/>
</dbReference>
<accession>A0ABV9SAU2</accession>
<protein>
    <submittedName>
        <fullName evidence="4">Prepilin peptidase</fullName>
        <ecNumber evidence="4">3.4.23.43</ecNumber>
    </submittedName>
</protein>
<proteinExistence type="inferred from homology"/>